<evidence type="ECO:0000256" key="2">
    <source>
        <dbReference type="ARBA" id="ARBA00022475"/>
    </source>
</evidence>
<dbReference type="InterPro" id="IPR050833">
    <property type="entry name" value="Poly_Biosynth_Transport"/>
</dbReference>
<name>A0A3N7HHW4_9BURK</name>
<gene>
    <name evidence="7" type="ORF">DZC73_27310</name>
</gene>
<dbReference type="Proteomes" id="UP000267464">
    <property type="component" value="Unassembled WGS sequence"/>
</dbReference>
<dbReference type="AlphaFoldDB" id="A0A3N7HHW4"/>
<dbReference type="PANTHER" id="PTHR30250:SF11">
    <property type="entry name" value="O-ANTIGEN TRANSPORTER-RELATED"/>
    <property type="match status" value="1"/>
</dbReference>
<keyword evidence="2" id="KW-1003">Cell membrane</keyword>
<feature type="transmembrane region" description="Helical" evidence="6">
    <location>
        <begin position="12"/>
        <end position="31"/>
    </location>
</feature>
<feature type="transmembrane region" description="Helical" evidence="6">
    <location>
        <begin position="330"/>
        <end position="351"/>
    </location>
</feature>
<evidence type="ECO:0000256" key="1">
    <source>
        <dbReference type="ARBA" id="ARBA00004651"/>
    </source>
</evidence>
<evidence type="ECO:0000256" key="4">
    <source>
        <dbReference type="ARBA" id="ARBA00022989"/>
    </source>
</evidence>
<evidence type="ECO:0008006" key="9">
    <source>
        <dbReference type="Google" id="ProtNLM"/>
    </source>
</evidence>
<reference evidence="7 8" key="1">
    <citation type="submission" date="2018-08" db="EMBL/GenBank/DDBJ databases">
        <authorList>
            <person name="Khan S.A."/>
            <person name="Jeon C.O."/>
            <person name="Chun B.H."/>
            <person name="Jeong S.E."/>
        </authorList>
    </citation>
    <scope>NUCLEOTIDE SEQUENCE [LARGE SCALE GENOMIC DNA]</scope>
    <source>
        <strain evidence="7 8">S-16</strain>
    </source>
</reference>
<feature type="transmembrane region" description="Helical" evidence="6">
    <location>
        <begin position="43"/>
        <end position="65"/>
    </location>
</feature>
<comment type="caution">
    <text evidence="7">The sequence shown here is derived from an EMBL/GenBank/DDBJ whole genome shotgun (WGS) entry which is preliminary data.</text>
</comment>
<evidence type="ECO:0000256" key="3">
    <source>
        <dbReference type="ARBA" id="ARBA00022692"/>
    </source>
</evidence>
<dbReference type="OrthoDB" id="9815248at2"/>
<keyword evidence="4 6" id="KW-1133">Transmembrane helix</keyword>
<feature type="transmembrane region" description="Helical" evidence="6">
    <location>
        <begin position="176"/>
        <end position="199"/>
    </location>
</feature>
<keyword evidence="5 6" id="KW-0472">Membrane</keyword>
<dbReference type="EMBL" id="QUSW01000010">
    <property type="protein sequence ID" value="RQP21618.1"/>
    <property type="molecule type" value="Genomic_DNA"/>
</dbReference>
<feature type="transmembrane region" description="Helical" evidence="6">
    <location>
        <begin position="77"/>
        <end position="104"/>
    </location>
</feature>
<dbReference type="PANTHER" id="PTHR30250">
    <property type="entry name" value="PST FAMILY PREDICTED COLANIC ACID TRANSPORTER"/>
    <property type="match status" value="1"/>
</dbReference>
<reference evidence="7 8" key="2">
    <citation type="submission" date="2018-12" db="EMBL/GenBank/DDBJ databases">
        <title>Rhizobacter gummiphilus sp. nov., a rubber-degrading bacterium isolated from the soil of a botanical garden in Japan.</title>
        <authorList>
            <person name="Shunsuke S.S."/>
        </authorList>
    </citation>
    <scope>NUCLEOTIDE SEQUENCE [LARGE SCALE GENOMIC DNA]</scope>
    <source>
        <strain evidence="7 8">S-16</strain>
    </source>
</reference>
<evidence type="ECO:0000256" key="6">
    <source>
        <dbReference type="SAM" id="Phobius"/>
    </source>
</evidence>
<feature type="transmembrane region" description="Helical" evidence="6">
    <location>
        <begin position="296"/>
        <end position="315"/>
    </location>
</feature>
<dbReference type="RefSeq" id="WP_124543561.1">
    <property type="nucleotide sequence ID" value="NZ_QUSW01000010.1"/>
</dbReference>
<comment type="subcellular location">
    <subcellularLocation>
        <location evidence="1">Cell membrane</location>
        <topology evidence="1">Multi-pass membrane protein</topology>
    </subcellularLocation>
</comment>
<keyword evidence="8" id="KW-1185">Reference proteome</keyword>
<dbReference type="Pfam" id="PF01943">
    <property type="entry name" value="Polysacc_synt"/>
    <property type="match status" value="1"/>
</dbReference>
<accession>A0A3N7HHW4</accession>
<evidence type="ECO:0000256" key="5">
    <source>
        <dbReference type="ARBA" id="ARBA00023136"/>
    </source>
</evidence>
<feature type="transmembrane region" description="Helical" evidence="6">
    <location>
        <begin position="149"/>
        <end position="170"/>
    </location>
</feature>
<feature type="transmembrane region" description="Helical" evidence="6">
    <location>
        <begin position="358"/>
        <end position="378"/>
    </location>
</feature>
<protein>
    <recommendedName>
        <fullName evidence="9">Polysaccharide biosynthesis protein</fullName>
    </recommendedName>
</protein>
<dbReference type="GO" id="GO:0005886">
    <property type="term" value="C:plasma membrane"/>
    <property type="evidence" value="ECO:0007669"/>
    <property type="project" value="UniProtKB-SubCell"/>
</dbReference>
<organism evidence="7 8">
    <name type="scientific">Piscinibacter terrae</name>
    <dbReference type="NCBI Taxonomy" id="2496871"/>
    <lineage>
        <taxon>Bacteria</taxon>
        <taxon>Pseudomonadati</taxon>
        <taxon>Pseudomonadota</taxon>
        <taxon>Betaproteobacteria</taxon>
        <taxon>Burkholderiales</taxon>
        <taxon>Sphaerotilaceae</taxon>
        <taxon>Piscinibacter</taxon>
    </lineage>
</organism>
<evidence type="ECO:0000313" key="8">
    <source>
        <dbReference type="Proteomes" id="UP000267464"/>
    </source>
</evidence>
<feature type="transmembrane region" description="Helical" evidence="6">
    <location>
        <begin position="251"/>
        <end position="275"/>
    </location>
</feature>
<evidence type="ECO:0000313" key="7">
    <source>
        <dbReference type="EMBL" id="RQP21618.1"/>
    </source>
</evidence>
<dbReference type="InterPro" id="IPR002797">
    <property type="entry name" value="Polysacc_synth"/>
</dbReference>
<feature type="transmembrane region" description="Helical" evidence="6">
    <location>
        <begin position="211"/>
        <end position="231"/>
    </location>
</feature>
<sequence>MTATPPQRAFLVYAASYAAAGAIPFVLLPILTKQLTPEQFGVMTSFLVLAALLANVAGLSVHGFVAAKYYKMPQADFGPLVSTSLATVAIVHMAAIGVIAIAYPYLEPLLGVSMEYAFLAVGAGFLVTLNLTILAYFQFSGRPWRYFKLRAIQAGLELSLCMALVWLVTADAGARIWSYLVALIISAIVGSVACAREGLLVPRWDRASARGLLRFGLPLLPHVAAGMTISYADRLLTSSLLGVDGLGIYMVGMQVGMAMVALIEPLNKALVPWLFKQLSMNDENIKRMVVKRTYQLYGVLLLCGLAIAVVAHLGFDHFIGTRFSMAKSLLPWMIGGYILQGMYYSVVNYFYYAERTGVLTMVTGSIAFAGCAISYSLIKFVGLLGAGIAFLLNNLLLFVLVWFAASKVVRMPWFRWRHA</sequence>
<feature type="transmembrane region" description="Helical" evidence="6">
    <location>
        <begin position="116"/>
        <end position="137"/>
    </location>
</feature>
<feature type="transmembrane region" description="Helical" evidence="6">
    <location>
        <begin position="384"/>
        <end position="405"/>
    </location>
</feature>
<proteinExistence type="predicted"/>
<keyword evidence="3 6" id="KW-0812">Transmembrane</keyword>